<dbReference type="InterPro" id="IPR036291">
    <property type="entry name" value="NAD(P)-bd_dom_sf"/>
</dbReference>
<comment type="caution">
    <text evidence="3">The sequence shown here is derived from an EMBL/GenBank/DDBJ whole genome shotgun (WGS) entry which is preliminary data.</text>
</comment>
<dbReference type="InterPro" id="IPR013332">
    <property type="entry name" value="KPR_N"/>
</dbReference>
<organism evidence="3 4">
    <name type="scientific">Angustibacter luteus</name>
    <dbReference type="NCBI Taxonomy" id="658456"/>
    <lineage>
        <taxon>Bacteria</taxon>
        <taxon>Bacillati</taxon>
        <taxon>Actinomycetota</taxon>
        <taxon>Actinomycetes</taxon>
        <taxon>Kineosporiales</taxon>
        <taxon>Kineosporiaceae</taxon>
    </lineage>
</organism>
<dbReference type="InterPro" id="IPR051402">
    <property type="entry name" value="KPR-Related"/>
</dbReference>
<accession>A0ABW1JDM6</accession>
<dbReference type="SUPFAM" id="SSF48179">
    <property type="entry name" value="6-phosphogluconate dehydrogenase C-terminal domain-like"/>
    <property type="match status" value="1"/>
</dbReference>
<dbReference type="InterPro" id="IPR013328">
    <property type="entry name" value="6PGD_dom2"/>
</dbReference>
<feature type="domain" description="Ketopantoate reductase C-terminal" evidence="2">
    <location>
        <begin position="205"/>
        <end position="323"/>
    </location>
</feature>
<dbReference type="NCBIfam" id="NF005089">
    <property type="entry name" value="PRK06522.1-4"/>
    <property type="match status" value="1"/>
</dbReference>
<evidence type="ECO:0000259" key="1">
    <source>
        <dbReference type="Pfam" id="PF02558"/>
    </source>
</evidence>
<dbReference type="PANTHER" id="PTHR21708:SF45">
    <property type="entry name" value="2-DEHYDROPANTOATE 2-REDUCTASE"/>
    <property type="match status" value="1"/>
</dbReference>
<feature type="domain" description="Ketopantoate reductase N-terminal" evidence="1">
    <location>
        <begin position="11"/>
        <end position="177"/>
    </location>
</feature>
<proteinExistence type="predicted"/>
<keyword evidence="3" id="KW-0560">Oxidoreductase</keyword>
<dbReference type="InterPro" id="IPR013752">
    <property type="entry name" value="KPA_reductase"/>
</dbReference>
<evidence type="ECO:0000259" key="2">
    <source>
        <dbReference type="Pfam" id="PF08546"/>
    </source>
</evidence>
<evidence type="ECO:0000313" key="4">
    <source>
        <dbReference type="Proteomes" id="UP001596189"/>
    </source>
</evidence>
<dbReference type="Proteomes" id="UP001596189">
    <property type="component" value="Unassembled WGS sequence"/>
</dbReference>
<dbReference type="Pfam" id="PF02558">
    <property type="entry name" value="ApbA"/>
    <property type="match status" value="1"/>
</dbReference>
<dbReference type="SUPFAM" id="SSF51735">
    <property type="entry name" value="NAD(P)-binding Rossmann-fold domains"/>
    <property type="match status" value="1"/>
</dbReference>
<dbReference type="Pfam" id="PF08546">
    <property type="entry name" value="ApbA_C"/>
    <property type="match status" value="1"/>
</dbReference>
<gene>
    <name evidence="3" type="ORF">ACFQDO_09620</name>
</gene>
<protein>
    <submittedName>
        <fullName evidence="3">2-dehydropantoate 2-reductase</fullName>
        <ecNumber evidence="3">1.1.1.169</ecNumber>
    </submittedName>
</protein>
<dbReference type="EMBL" id="JBHSRD010000003">
    <property type="protein sequence ID" value="MFC6007386.1"/>
    <property type="molecule type" value="Genomic_DNA"/>
</dbReference>
<reference evidence="4" key="1">
    <citation type="journal article" date="2019" name="Int. J. Syst. Evol. Microbiol.">
        <title>The Global Catalogue of Microorganisms (GCM) 10K type strain sequencing project: providing services to taxonomists for standard genome sequencing and annotation.</title>
        <authorList>
            <consortium name="The Broad Institute Genomics Platform"/>
            <consortium name="The Broad Institute Genome Sequencing Center for Infectious Disease"/>
            <person name="Wu L."/>
            <person name="Ma J."/>
        </authorList>
    </citation>
    <scope>NUCLEOTIDE SEQUENCE [LARGE SCALE GENOMIC DNA]</scope>
    <source>
        <strain evidence="4">KACC 14249</strain>
    </source>
</reference>
<dbReference type="InterPro" id="IPR008927">
    <property type="entry name" value="6-PGluconate_DH-like_C_sf"/>
</dbReference>
<dbReference type="Gene3D" id="3.40.50.720">
    <property type="entry name" value="NAD(P)-binding Rossmann-like Domain"/>
    <property type="match status" value="1"/>
</dbReference>
<evidence type="ECO:0000313" key="3">
    <source>
        <dbReference type="EMBL" id="MFC6007386.1"/>
    </source>
</evidence>
<dbReference type="RefSeq" id="WP_345716186.1">
    <property type="nucleotide sequence ID" value="NZ_BAABFP010000004.1"/>
</dbReference>
<dbReference type="EC" id="1.1.1.169" evidence="3"/>
<dbReference type="PANTHER" id="PTHR21708">
    <property type="entry name" value="PROBABLE 2-DEHYDROPANTOATE 2-REDUCTASE"/>
    <property type="match status" value="1"/>
</dbReference>
<name>A0ABW1JDM6_9ACTN</name>
<dbReference type="Gene3D" id="1.10.1040.10">
    <property type="entry name" value="N-(1-d-carboxylethyl)-l-norvaline Dehydrogenase, domain 2"/>
    <property type="match status" value="1"/>
</dbReference>
<dbReference type="GO" id="GO:0008677">
    <property type="term" value="F:2-dehydropantoate 2-reductase activity"/>
    <property type="evidence" value="ECO:0007669"/>
    <property type="project" value="UniProtKB-EC"/>
</dbReference>
<keyword evidence="4" id="KW-1185">Reference proteome</keyword>
<sequence>MSGTTRAPAEVCVVGAGAVGGMIGARLAAAGTTTSALARGATLEALQDNGWQLHEGGDLISGPVVASNDPEDLGQPDVVVLAVKAQSLTELAPRLSGLIGPHTVVLPAMNGVPWWFCEGLGGPVDGRRLTSVDPDGAIAASLPATSVVGCVVHLSASTSAPGVTVHGTKHSLILGEPSGARTERLDHVAGLLTAAGFDITTSDRIQTDVWFKLWGNMTMNPISVLTGTTMDKIVADELVVGFLRAVMLEAREIGARIGTPVEQDVDQRLEITRSMGPMRTSMLQDAEAGRSIELDALVSAVRELGQAVDVPTPSTDALLGLTRVAARARGLYPG</sequence>